<organism evidence="3 4">
    <name type="scientific">Drosophila albomicans</name>
    <name type="common">Fruit fly</name>
    <dbReference type="NCBI Taxonomy" id="7291"/>
    <lineage>
        <taxon>Eukaryota</taxon>
        <taxon>Metazoa</taxon>
        <taxon>Ecdysozoa</taxon>
        <taxon>Arthropoda</taxon>
        <taxon>Hexapoda</taxon>
        <taxon>Insecta</taxon>
        <taxon>Pterygota</taxon>
        <taxon>Neoptera</taxon>
        <taxon>Endopterygota</taxon>
        <taxon>Diptera</taxon>
        <taxon>Brachycera</taxon>
        <taxon>Muscomorpha</taxon>
        <taxon>Ephydroidea</taxon>
        <taxon>Drosophilidae</taxon>
        <taxon>Drosophila</taxon>
    </lineage>
</organism>
<feature type="chain" id="PRO_5028409591" evidence="2">
    <location>
        <begin position="21"/>
        <end position="239"/>
    </location>
</feature>
<dbReference type="OrthoDB" id="8068593at2759"/>
<dbReference type="Proteomes" id="UP000515160">
    <property type="component" value="Chromosome 3"/>
</dbReference>
<feature type="region of interest" description="Disordered" evidence="1">
    <location>
        <begin position="219"/>
        <end position="239"/>
    </location>
</feature>
<feature type="region of interest" description="Disordered" evidence="1">
    <location>
        <begin position="178"/>
        <end position="198"/>
    </location>
</feature>
<evidence type="ECO:0000256" key="2">
    <source>
        <dbReference type="SAM" id="SignalP"/>
    </source>
</evidence>
<feature type="compositionally biased region" description="Basic and acidic residues" evidence="1">
    <location>
        <begin position="186"/>
        <end position="198"/>
    </location>
</feature>
<feature type="signal peptide" evidence="2">
    <location>
        <begin position="1"/>
        <end position="20"/>
    </location>
</feature>
<evidence type="ECO:0000313" key="4">
    <source>
        <dbReference type="RefSeq" id="XP_034109921.1"/>
    </source>
</evidence>
<sequence length="239" mass="26874">MNSCMFNVLLFIALLGVCASLPSGNQVEKNNKNVKTLKYQSSVKEIVKDLITNWNSPIVYLRNRGYLKAPQIDFDMFRKDLGKKAKRMSGTNENGNDLGEMFRSLFASSDIAGISDKIKSKLGVGWDMDKLKTSVRNEASKFYEQFYNKRSQQVSNGQQVEESADIDKQVAQLYPSVIPSASNQQTEKDEKKESLEPAVHKEAKFLSGIAKLLTNRELMGKVKSQESKKPLTAEHPKTL</sequence>
<accession>A0A6P8X1H2</accession>
<evidence type="ECO:0000313" key="3">
    <source>
        <dbReference type="Proteomes" id="UP000515160"/>
    </source>
</evidence>
<protein>
    <submittedName>
        <fullName evidence="4">Uncharacterized protein LOC117571724</fullName>
    </submittedName>
</protein>
<keyword evidence="3" id="KW-1185">Reference proteome</keyword>
<gene>
    <name evidence="4" type="primary">LOC117571724</name>
</gene>
<dbReference type="AlphaFoldDB" id="A0A6P8X1H2"/>
<dbReference type="GeneID" id="117571724"/>
<evidence type="ECO:0000256" key="1">
    <source>
        <dbReference type="SAM" id="MobiDB-lite"/>
    </source>
</evidence>
<keyword evidence="2" id="KW-0732">Signal</keyword>
<reference evidence="4" key="1">
    <citation type="submission" date="2025-08" db="UniProtKB">
        <authorList>
            <consortium name="RefSeq"/>
        </authorList>
    </citation>
    <scope>IDENTIFICATION</scope>
    <source>
        <strain evidence="4">15112-1751.03</strain>
        <tissue evidence="4">Whole Adult</tissue>
    </source>
</reference>
<proteinExistence type="predicted"/>
<name>A0A6P8X1H2_DROAB</name>
<dbReference type="RefSeq" id="XP_034109921.1">
    <property type="nucleotide sequence ID" value="XM_034254030.2"/>
</dbReference>